<organism evidence="1 2">
    <name type="scientific">Streptomyces mexicanus</name>
    <dbReference type="NCBI Taxonomy" id="178566"/>
    <lineage>
        <taxon>Bacteria</taxon>
        <taxon>Bacillati</taxon>
        <taxon>Actinomycetota</taxon>
        <taxon>Actinomycetes</taxon>
        <taxon>Kitasatosporales</taxon>
        <taxon>Streptomycetaceae</taxon>
        <taxon>Streptomyces</taxon>
    </lineage>
</organism>
<dbReference type="Proteomes" id="UP000517694">
    <property type="component" value="Unassembled WGS sequence"/>
</dbReference>
<dbReference type="EMBL" id="JACMHY010000001">
    <property type="protein sequence ID" value="MBC2864237.1"/>
    <property type="molecule type" value="Genomic_DNA"/>
</dbReference>
<comment type="caution">
    <text evidence="1">The sequence shown here is derived from an EMBL/GenBank/DDBJ whole genome shotgun (WGS) entry which is preliminary data.</text>
</comment>
<evidence type="ECO:0000313" key="2">
    <source>
        <dbReference type="Proteomes" id="UP000517694"/>
    </source>
</evidence>
<protein>
    <recommendedName>
        <fullName evidence="3">Abi-like protein</fullName>
    </recommendedName>
</protein>
<keyword evidence="2" id="KW-1185">Reference proteome</keyword>
<evidence type="ECO:0000313" key="1">
    <source>
        <dbReference type="EMBL" id="MBC2864237.1"/>
    </source>
</evidence>
<name>A0A7X1HW35_9ACTN</name>
<dbReference type="OrthoDB" id="3418622at2"/>
<gene>
    <name evidence="1" type="ORF">H1R13_04280</name>
</gene>
<accession>A0A7X1HW35</accession>
<dbReference type="AlphaFoldDB" id="A0A7X1HW35"/>
<dbReference type="RefSeq" id="WP_159666725.1">
    <property type="nucleotide sequence ID" value="NZ_JACMHY010000001.1"/>
</dbReference>
<sequence length="227" mass="25451">MSMSCATADEVVLIKTIDAGRYADSQALCAPDCRQALAWSDWETHVSKAMYEMLRTLENVLRSTISARLSTYYGRADWWNAPRLNLTYATMSKIEKAEEKLSRAGVPATPTAIQREVSLGFWVTLVGRGNDYETQLWRPMKAGFPGYRGRREPFYRRLNHLRLLRNKVAHQDRIGGRDLAADRQSVLTTLGYVSEAVARRVEAADTALPLLLANRPGVCAQRRGSGS</sequence>
<reference evidence="1 2" key="1">
    <citation type="submission" date="2020-08" db="EMBL/GenBank/DDBJ databases">
        <title>Whole-Genome Sequence of French Clinical Streptomyces mexicanus Strain Q0842.</title>
        <authorList>
            <person name="Boxberger M."/>
            <person name="La Scola B."/>
        </authorList>
    </citation>
    <scope>NUCLEOTIDE SEQUENCE [LARGE SCALE GENOMIC DNA]</scope>
    <source>
        <strain evidence="1 2">Marseille-Q0842</strain>
    </source>
</reference>
<evidence type="ECO:0008006" key="3">
    <source>
        <dbReference type="Google" id="ProtNLM"/>
    </source>
</evidence>
<proteinExistence type="predicted"/>